<feature type="transmembrane region" description="Helical" evidence="1">
    <location>
        <begin position="48"/>
        <end position="70"/>
    </location>
</feature>
<evidence type="ECO:0000313" key="2">
    <source>
        <dbReference type="EMBL" id="MBL0371212.1"/>
    </source>
</evidence>
<feature type="transmembrane region" description="Helical" evidence="1">
    <location>
        <begin position="76"/>
        <end position="96"/>
    </location>
</feature>
<sequence>MNAPKNPILIGIIAGLASAILLAAAGYASLFGVILIIAALASVFIAGLGYGLASSLAAVAAAAIATAIVYSNPMSFVSMGLMLFPAVVMSYLANLARPATELGGPDTAMAWYPLSDILLAAAILTAIATAVTLLLNSDIDAIYGILADTALGMVQEINPELPAGSVTKEQLVGVFQIALPLLQSLQMVIALFAGFYVAVRILTAAGHSARPREDVRVSLRMNRLSIGVFMGGILLMFGGAKIEVIGAALAGAAAGGYLLSGFAIIHNALRDKGWRMPGLILLYLLTLMLPIIPVLLVIAGGLANPRRAIALTPTKQTPTPTNHP</sequence>
<feature type="transmembrane region" description="Helical" evidence="1">
    <location>
        <begin position="117"/>
        <end position="135"/>
    </location>
</feature>
<feature type="transmembrane region" description="Helical" evidence="1">
    <location>
        <begin position="281"/>
        <end position="303"/>
    </location>
</feature>
<keyword evidence="1" id="KW-1133">Transmembrane helix</keyword>
<keyword evidence="1" id="KW-0812">Transmembrane</keyword>
<comment type="caution">
    <text evidence="2">The sequence shown here is derived from an EMBL/GenBank/DDBJ whole genome shotgun (WGS) entry which is preliminary data.</text>
</comment>
<accession>A0A937CNY7</accession>
<protein>
    <submittedName>
        <fullName evidence="2">DUF2232 domain-containing protein</fullName>
    </submittedName>
</protein>
<dbReference type="RefSeq" id="WP_201653535.1">
    <property type="nucleotide sequence ID" value="NZ_JAEQNC010000002.1"/>
</dbReference>
<evidence type="ECO:0000313" key="3">
    <source>
        <dbReference type="Proteomes" id="UP000633219"/>
    </source>
</evidence>
<dbReference type="InterPro" id="IPR018710">
    <property type="entry name" value="DUF2232"/>
</dbReference>
<gene>
    <name evidence="2" type="ORF">JJB09_04150</name>
</gene>
<feature type="transmembrane region" description="Helical" evidence="1">
    <location>
        <begin position="184"/>
        <end position="203"/>
    </location>
</feature>
<dbReference type="Pfam" id="PF09991">
    <property type="entry name" value="DUF2232"/>
    <property type="match status" value="1"/>
</dbReference>
<feature type="transmembrane region" description="Helical" evidence="1">
    <location>
        <begin position="12"/>
        <end position="41"/>
    </location>
</feature>
<dbReference type="AlphaFoldDB" id="A0A937CNY7"/>
<feature type="transmembrane region" description="Helical" evidence="1">
    <location>
        <begin position="224"/>
        <end position="242"/>
    </location>
</feature>
<proteinExistence type="predicted"/>
<keyword evidence="3" id="KW-1185">Reference proteome</keyword>
<feature type="transmembrane region" description="Helical" evidence="1">
    <location>
        <begin position="248"/>
        <end position="269"/>
    </location>
</feature>
<keyword evidence="1" id="KW-0472">Membrane</keyword>
<dbReference type="Proteomes" id="UP000633219">
    <property type="component" value="Unassembled WGS sequence"/>
</dbReference>
<name>A0A937CNY7_9HYPH</name>
<reference evidence="2" key="1">
    <citation type="submission" date="2021-01" db="EMBL/GenBank/DDBJ databases">
        <title>Rhizobium sp. strain KVB221 16S ribosomal RNA gene Genome sequencing and assembly.</title>
        <authorList>
            <person name="Kang M."/>
        </authorList>
    </citation>
    <scope>NUCLEOTIDE SEQUENCE</scope>
    <source>
        <strain evidence="2">KVB221</strain>
    </source>
</reference>
<organism evidence="2 3">
    <name type="scientific">Rhizobium setariae</name>
    <dbReference type="NCBI Taxonomy" id="2801340"/>
    <lineage>
        <taxon>Bacteria</taxon>
        <taxon>Pseudomonadati</taxon>
        <taxon>Pseudomonadota</taxon>
        <taxon>Alphaproteobacteria</taxon>
        <taxon>Hyphomicrobiales</taxon>
        <taxon>Rhizobiaceae</taxon>
        <taxon>Rhizobium/Agrobacterium group</taxon>
        <taxon>Rhizobium</taxon>
    </lineage>
</organism>
<evidence type="ECO:0000256" key="1">
    <source>
        <dbReference type="SAM" id="Phobius"/>
    </source>
</evidence>
<dbReference type="EMBL" id="JAEQNC010000002">
    <property type="protein sequence ID" value="MBL0371212.1"/>
    <property type="molecule type" value="Genomic_DNA"/>
</dbReference>